<comment type="caution">
    <text evidence="3">The sequence shown here is derived from an EMBL/GenBank/DDBJ whole genome shotgun (WGS) entry which is preliminary data.</text>
</comment>
<keyword evidence="2" id="KW-0812">Transmembrane</keyword>
<feature type="region of interest" description="Disordered" evidence="1">
    <location>
        <begin position="63"/>
        <end position="84"/>
    </location>
</feature>
<evidence type="ECO:0000256" key="2">
    <source>
        <dbReference type="SAM" id="Phobius"/>
    </source>
</evidence>
<gene>
    <name evidence="3" type="ORF">OIN59_07700</name>
</gene>
<reference evidence="3" key="1">
    <citation type="submission" date="2022-10" db="EMBL/GenBank/DDBJ databases">
        <title>Description of microaerobic benzene degrading bacteria.</title>
        <authorList>
            <person name="Bedics A."/>
            <person name="Tancsics A."/>
            <person name="Banerjee S."/>
        </authorList>
    </citation>
    <scope>NUCLEOTIDE SEQUENCE</scope>
    <source>
        <strain evidence="3">D2M1</strain>
    </source>
</reference>
<accession>A0ABT5RUG8</accession>
<dbReference type="Proteomes" id="UP001148932">
    <property type="component" value="Unassembled WGS sequence"/>
</dbReference>
<evidence type="ECO:0008006" key="5">
    <source>
        <dbReference type="Google" id="ProtNLM"/>
    </source>
</evidence>
<name>A0ABT5RUG8_9BURK</name>
<keyword evidence="2" id="KW-0472">Membrane</keyword>
<evidence type="ECO:0000313" key="3">
    <source>
        <dbReference type="EMBL" id="MDD2177316.1"/>
    </source>
</evidence>
<protein>
    <recommendedName>
        <fullName evidence="5">DUF4175 domain-containing protein</fullName>
    </recommendedName>
</protein>
<keyword evidence="2" id="KW-1133">Transmembrane helix</keyword>
<organism evidence="3 4">
    <name type="scientific">Acidovorax benzenivorans</name>
    <dbReference type="NCBI Taxonomy" id="2987520"/>
    <lineage>
        <taxon>Bacteria</taxon>
        <taxon>Pseudomonadati</taxon>
        <taxon>Pseudomonadota</taxon>
        <taxon>Betaproteobacteria</taxon>
        <taxon>Burkholderiales</taxon>
        <taxon>Comamonadaceae</taxon>
        <taxon>Acidovorax</taxon>
    </lineage>
</organism>
<feature type="transmembrane region" description="Helical" evidence="2">
    <location>
        <begin position="7"/>
        <end position="30"/>
    </location>
</feature>
<dbReference type="RefSeq" id="WP_274108870.1">
    <property type="nucleotide sequence ID" value="NZ_JAPCKI010000003.1"/>
</dbReference>
<dbReference type="EMBL" id="JAPCKI010000003">
    <property type="protein sequence ID" value="MDD2177316.1"/>
    <property type="molecule type" value="Genomic_DNA"/>
</dbReference>
<evidence type="ECO:0000313" key="4">
    <source>
        <dbReference type="Proteomes" id="UP001148932"/>
    </source>
</evidence>
<keyword evidence="4" id="KW-1185">Reference proteome</keyword>
<sequence length="84" mass="8945">MKPSPFWSLWGGPLVMAVLTTTGLATALVSDTWGDWWSWVGLGVPVAVMGWFSWPRSPFAATARAAHSPPHPDADKASANATPL</sequence>
<proteinExistence type="predicted"/>
<evidence type="ECO:0000256" key="1">
    <source>
        <dbReference type="SAM" id="MobiDB-lite"/>
    </source>
</evidence>
<feature type="transmembrane region" description="Helical" evidence="2">
    <location>
        <begin position="36"/>
        <end position="54"/>
    </location>
</feature>